<keyword evidence="2" id="KW-0251">Elongation factor</keyword>
<protein>
    <submittedName>
        <fullName evidence="2">GreA/GreB family elongation factor</fullName>
    </submittedName>
</protein>
<dbReference type="Gene3D" id="3.10.50.30">
    <property type="entry name" value="Transcription elongation factor, GreA/GreB, C-terminal domain"/>
    <property type="match status" value="1"/>
</dbReference>
<comment type="caution">
    <text evidence="2">The sequence shown here is derived from an EMBL/GenBank/DDBJ whole genome shotgun (WGS) entry which is preliminary data.</text>
</comment>
<feature type="domain" description="Transcription elongation factor GreA/GreB C-terminal" evidence="1">
    <location>
        <begin position="59"/>
        <end position="124"/>
    </location>
</feature>
<proteinExistence type="predicted"/>
<dbReference type="Proteomes" id="UP001339167">
    <property type="component" value="Unassembled WGS sequence"/>
</dbReference>
<reference evidence="2 3" key="1">
    <citation type="submission" date="2023-06" db="EMBL/GenBank/DDBJ databases">
        <title>Alkalimonas sp., MEB004 an alkaliphilic bacterium isolated from Lonar Lake, India.</title>
        <authorList>
            <person name="Joshi A."/>
            <person name="Thite S."/>
        </authorList>
    </citation>
    <scope>NUCLEOTIDE SEQUENCE [LARGE SCALE GENOMIC DNA]</scope>
    <source>
        <strain evidence="2 3">MEB004</strain>
    </source>
</reference>
<dbReference type="InterPro" id="IPR036953">
    <property type="entry name" value="GreA/GreB_C_sf"/>
</dbReference>
<evidence type="ECO:0000259" key="1">
    <source>
        <dbReference type="Pfam" id="PF01272"/>
    </source>
</evidence>
<dbReference type="RefSeq" id="WP_330086522.1">
    <property type="nucleotide sequence ID" value="NZ_JAUGZK010000002.1"/>
</dbReference>
<dbReference type="EMBL" id="JAUGZK010000002">
    <property type="protein sequence ID" value="MEE2023159.1"/>
    <property type="molecule type" value="Genomic_DNA"/>
</dbReference>
<evidence type="ECO:0000313" key="2">
    <source>
        <dbReference type="EMBL" id="MEE2023159.1"/>
    </source>
</evidence>
<accession>A0ABU7JBU8</accession>
<dbReference type="GO" id="GO:0003746">
    <property type="term" value="F:translation elongation factor activity"/>
    <property type="evidence" value="ECO:0007669"/>
    <property type="project" value="UniProtKB-KW"/>
</dbReference>
<gene>
    <name evidence="2" type="ORF">QWF21_02800</name>
</gene>
<evidence type="ECO:0000313" key="3">
    <source>
        <dbReference type="Proteomes" id="UP001339167"/>
    </source>
</evidence>
<organism evidence="2 3">
    <name type="scientific">Alkalimonas mucilaginosa</name>
    <dbReference type="NCBI Taxonomy" id="3057676"/>
    <lineage>
        <taxon>Bacteria</taxon>
        <taxon>Pseudomonadati</taxon>
        <taxon>Pseudomonadota</taxon>
        <taxon>Gammaproteobacteria</taxon>
        <taxon>Alkalimonas</taxon>
    </lineage>
</organism>
<keyword evidence="2" id="KW-0648">Protein biosynthesis</keyword>
<dbReference type="InterPro" id="IPR001437">
    <property type="entry name" value="Tscrpt_elong_fac_GreA/B_C"/>
</dbReference>
<name>A0ABU7JBU8_9GAMM</name>
<keyword evidence="3" id="KW-1185">Reference proteome</keyword>
<dbReference type="SUPFAM" id="SSF54534">
    <property type="entry name" value="FKBP-like"/>
    <property type="match status" value="1"/>
</dbReference>
<dbReference type="Pfam" id="PF01272">
    <property type="entry name" value="GreA_GreB"/>
    <property type="match status" value="1"/>
</dbReference>
<sequence length="129" mass="14271">MLHPITYVAQTDPTLDVLLKAHWLPRQLYSRVLLPPKSAPATHLNRHGRHSCLMPGDHAELFDISSGSQLWITLSQAKPGKDAHRTCVELDSPLGRALLNKKAGELVAVTLGRSQLHFMVLQITKAQTP</sequence>